<dbReference type="Gene3D" id="3.70.10.10">
    <property type="match status" value="1"/>
</dbReference>
<dbReference type="GO" id="GO:0033314">
    <property type="term" value="P:mitotic DNA replication checkpoint signaling"/>
    <property type="evidence" value="ECO:0007669"/>
    <property type="project" value="TreeGrafter"/>
</dbReference>
<keyword evidence="6" id="KW-1185">Reference proteome</keyword>
<dbReference type="GO" id="GO:0031573">
    <property type="term" value="P:mitotic intra-S DNA damage checkpoint signaling"/>
    <property type="evidence" value="ECO:0007669"/>
    <property type="project" value="TreeGrafter"/>
</dbReference>
<dbReference type="AlphaFoldDB" id="A0A9P3LXC2"/>
<dbReference type="GO" id="GO:0035861">
    <property type="term" value="C:site of double-strand break"/>
    <property type="evidence" value="ECO:0007669"/>
    <property type="project" value="TreeGrafter"/>
</dbReference>
<dbReference type="GO" id="GO:0044778">
    <property type="term" value="P:meiotic DNA integrity checkpoint signaling"/>
    <property type="evidence" value="ECO:0007669"/>
    <property type="project" value="TreeGrafter"/>
</dbReference>
<reference evidence="5" key="2">
    <citation type="journal article" date="2022" name="Microbiol. Resour. Announc.">
        <title>Whole-Genome Sequence of Entomortierella parvispora E1425, a Mucoromycotan Fungus Associated with Burkholderiaceae-Related Endosymbiotic Bacteria.</title>
        <authorList>
            <person name="Herlambang A."/>
            <person name="Guo Y."/>
            <person name="Takashima Y."/>
            <person name="Narisawa K."/>
            <person name="Ohta H."/>
            <person name="Nishizawa T."/>
        </authorList>
    </citation>
    <scope>NUCLEOTIDE SEQUENCE</scope>
    <source>
        <strain evidence="5">E1425</strain>
    </source>
</reference>
<name>A0A9P3LXC2_9FUNG</name>
<accession>A0A9P3LXC2</accession>
<sequence>MRLRASILRNMLFFKLAQSVEKIGKSCFLKFTPDYVCFGAIHSVGDNDPAGGGGAVQCWSRVAKKHLFTDYKSESNCDNEIYLEMKVEDILLAMRSSSNATAVTMRMTGKSVDAYLSFSITSEDHIGNSRTITQDVPIVRIMSRDGAMTTTAFDEPMVPPPEVHIMLPPLDRLRHITASYKNIADYIVMSSNLSGEMLLSTTDGIRSFSHYQQGLDSHAIDARYGIAAKAQIETKFSGLVNPQLTSVEERYDDGDGEGPHNQRLRERPKDFASVMVKIVDLQRVLQSHCVKPQSVICSVIPHHSLLFLVYLDSAEEAALTYFIPEPSAQ</sequence>
<dbReference type="PIRSF" id="PIRSF011312">
    <property type="entry name" value="Cell_cycle_HUS1"/>
    <property type="match status" value="1"/>
</dbReference>
<dbReference type="GO" id="GO:0005730">
    <property type="term" value="C:nucleolus"/>
    <property type="evidence" value="ECO:0007669"/>
    <property type="project" value="InterPro"/>
</dbReference>
<dbReference type="PANTHER" id="PTHR12900:SF0">
    <property type="entry name" value="CHECKPOINT PROTEIN"/>
    <property type="match status" value="1"/>
</dbReference>
<protein>
    <recommendedName>
        <fullName evidence="4">Checkpoint protein</fullName>
    </recommendedName>
</protein>
<dbReference type="InterPro" id="IPR016580">
    <property type="entry name" value="HUS1"/>
</dbReference>
<evidence type="ECO:0000313" key="5">
    <source>
        <dbReference type="EMBL" id="GJJ73943.1"/>
    </source>
</evidence>
<evidence type="ECO:0000256" key="1">
    <source>
        <dbReference type="ARBA" id="ARBA00004123"/>
    </source>
</evidence>
<evidence type="ECO:0000256" key="3">
    <source>
        <dbReference type="ARBA" id="ARBA00023242"/>
    </source>
</evidence>
<dbReference type="GO" id="GO:0006289">
    <property type="term" value="P:nucleotide-excision repair"/>
    <property type="evidence" value="ECO:0007669"/>
    <property type="project" value="TreeGrafter"/>
</dbReference>
<dbReference type="Pfam" id="PF04005">
    <property type="entry name" value="Hus1"/>
    <property type="match status" value="1"/>
</dbReference>
<dbReference type="EMBL" id="BQFW01000008">
    <property type="protein sequence ID" value="GJJ73943.1"/>
    <property type="molecule type" value="Genomic_DNA"/>
</dbReference>
<dbReference type="OrthoDB" id="337750at2759"/>
<comment type="similarity">
    <text evidence="2 4">Belongs to the HUS1 family.</text>
</comment>
<evidence type="ECO:0000256" key="2">
    <source>
        <dbReference type="ARBA" id="ARBA00005563"/>
    </source>
</evidence>
<evidence type="ECO:0000256" key="4">
    <source>
        <dbReference type="PIRNR" id="PIRNR011312"/>
    </source>
</evidence>
<evidence type="ECO:0000313" key="6">
    <source>
        <dbReference type="Proteomes" id="UP000827284"/>
    </source>
</evidence>
<reference evidence="5" key="1">
    <citation type="submission" date="2021-11" db="EMBL/GenBank/DDBJ databases">
        <authorList>
            <person name="Herlambang A."/>
            <person name="Guo Y."/>
            <person name="Takashima Y."/>
            <person name="Nishizawa T."/>
        </authorList>
    </citation>
    <scope>NUCLEOTIDE SEQUENCE</scope>
    <source>
        <strain evidence="5">E1425</strain>
    </source>
</reference>
<dbReference type="GO" id="GO:0030896">
    <property type="term" value="C:checkpoint clamp complex"/>
    <property type="evidence" value="ECO:0007669"/>
    <property type="project" value="InterPro"/>
</dbReference>
<dbReference type="Proteomes" id="UP000827284">
    <property type="component" value="Unassembled WGS sequence"/>
</dbReference>
<organism evidence="5 6">
    <name type="scientific">Entomortierella parvispora</name>
    <dbReference type="NCBI Taxonomy" id="205924"/>
    <lineage>
        <taxon>Eukaryota</taxon>
        <taxon>Fungi</taxon>
        <taxon>Fungi incertae sedis</taxon>
        <taxon>Mucoromycota</taxon>
        <taxon>Mortierellomycotina</taxon>
        <taxon>Mortierellomycetes</taxon>
        <taxon>Mortierellales</taxon>
        <taxon>Mortierellaceae</taxon>
        <taxon>Entomortierella</taxon>
    </lineage>
</organism>
<dbReference type="InterPro" id="IPR007150">
    <property type="entry name" value="HUS1/Mec3"/>
</dbReference>
<comment type="subcellular location">
    <subcellularLocation>
        <location evidence="1">Nucleus</location>
    </subcellularLocation>
</comment>
<keyword evidence="3" id="KW-0539">Nucleus</keyword>
<gene>
    <name evidence="5" type="ORF">EMPS_06301</name>
</gene>
<dbReference type="GO" id="GO:0000723">
    <property type="term" value="P:telomere maintenance"/>
    <property type="evidence" value="ECO:0007669"/>
    <property type="project" value="TreeGrafter"/>
</dbReference>
<dbReference type="PANTHER" id="PTHR12900">
    <property type="entry name" value="MITOTIC AND DNA DAMAGE CHECKPOINT PROTEIN HUS1"/>
    <property type="match status" value="1"/>
</dbReference>
<comment type="caution">
    <text evidence="5">The sequence shown here is derived from an EMBL/GenBank/DDBJ whole genome shotgun (WGS) entry which is preliminary data.</text>
</comment>
<dbReference type="GO" id="GO:0000724">
    <property type="term" value="P:double-strand break repair via homologous recombination"/>
    <property type="evidence" value="ECO:0007669"/>
    <property type="project" value="TreeGrafter"/>
</dbReference>
<proteinExistence type="inferred from homology"/>